<evidence type="ECO:0000313" key="2">
    <source>
        <dbReference type="Proteomes" id="UP000515800"/>
    </source>
</evidence>
<dbReference type="AlphaFoldDB" id="A0A7G9T4Q6"/>
<dbReference type="RefSeq" id="WP_187528916.1">
    <property type="nucleotide sequence ID" value="NZ_CP060724.1"/>
</dbReference>
<reference evidence="1 2" key="1">
    <citation type="submission" date="2020-08" db="EMBL/GenBank/DDBJ databases">
        <title>Genome sequence of Weissella diestrammenae KACC 16890T.</title>
        <authorList>
            <person name="Hyun D.-W."/>
            <person name="Bae J.-W."/>
        </authorList>
    </citation>
    <scope>NUCLEOTIDE SEQUENCE [LARGE SCALE GENOMIC DNA]</scope>
    <source>
        <strain evidence="1 2">KACC 16890</strain>
    </source>
</reference>
<organism evidence="1 2">
    <name type="scientific">Weissella diestrammenae</name>
    <dbReference type="NCBI Taxonomy" id="1162633"/>
    <lineage>
        <taxon>Bacteria</taxon>
        <taxon>Bacillati</taxon>
        <taxon>Bacillota</taxon>
        <taxon>Bacilli</taxon>
        <taxon>Lactobacillales</taxon>
        <taxon>Lactobacillaceae</taxon>
        <taxon>Weissella</taxon>
    </lineage>
</organism>
<evidence type="ECO:0008006" key="3">
    <source>
        <dbReference type="Google" id="ProtNLM"/>
    </source>
</evidence>
<evidence type="ECO:0000313" key="1">
    <source>
        <dbReference type="EMBL" id="QNN75081.1"/>
    </source>
</evidence>
<protein>
    <recommendedName>
        <fullName evidence="3">DUF806 family protein</fullName>
    </recommendedName>
</protein>
<sequence length="114" mass="13390">MKKYFTRAEVQKILSQNALHAEANYLDRESDDSPDNFIVYFRLSPNATVYADDQVHIRKALLQVSHYHKRKLDNISQLMVDNFNVEPAAFDIKDINSDYYATHYRVEIFTGGEW</sequence>
<dbReference type="EMBL" id="CP060724">
    <property type="protein sequence ID" value="QNN75081.1"/>
    <property type="molecule type" value="Genomic_DNA"/>
</dbReference>
<accession>A0A7G9T4Q6</accession>
<proteinExistence type="predicted"/>
<dbReference type="KEGG" id="wdi:H9L19_06825"/>
<gene>
    <name evidence="1" type="ORF">H9L19_06825</name>
</gene>
<keyword evidence="2" id="KW-1185">Reference proteome</keyword>
<name>A0A7G9T4Q6_9LACO</name>
<dbReference type="Proteomes" id="UP000515800">
    <property type="component" value="Chromosome"/>
</dbReference>